<organism evidence="5">
    <name type="scientific">freshwater metagenome</name>
    <dbReference type="NCBI Taxonomy" id="449393"/>
    <lineage>
        <taxon>unclassified sequences</taxon>
        <taxon>metagenomes</taxon>
        <taxon>ecological metagenomes</taxon>
    </lineage>
</organism>
<protein>
    <submittedName>
        <fullName evidence="5">Unannotated protein</fullName>
    </submittedName>
</protein>
<evidence type="ECO:0000256" key="1">
    <source>
        <dbReference type="ARBA" id="ARBA00004829"/>
    </source>
</evidence>
<dbReference type="PANTHER" id="PTHR43734">
    <property type="entry name" value="PHYTOENE DESATURASE"/>
    <property type="match status" value="1"/>
</dbReference>
<keyword evidence="3" id="KW-0560">Oxidoreductase</keyword>
<dbReference type="InterPro" id="IPR014105">
    <property type="entry name" value="Carotenoid/retinoid_OxRdtase"/>
</dbReference>
<evidence type="ECO:0000259" key="4">
    <source>
        <dbReference type="Pfam" id="PF01593"/>
    </source>
</evidence>
<gene>
    <name evidence="5" type="ORF">UFOPK1410_00642</name>
</gene>
<dbReference type="SUPFAM" id="SSF51905">
    <property type="entry name" value="FAD/NAD(P)-binding domain"/>
    <property type="match status" value="1"/>
</dbReference>
<dbReference type="Gene3D" id="3.50.50.60">
    <property type="entry name" value="FAD/NAD(P)-binding domain"/>
    <property type="match status" value="2"/>
</dbReference>
<dbReference type="NCBIfam" id="TIGR02734">
    <property type="entry name" value="crtI_fam"/>
    <property type="match status" value="1"/>
</dbReference>
<dbReference type="GO" id="GO:0016117">
    <property type="term" value="P:carotenoid biosynthetic process"/>
    <property type="evidence" value="ECO:0007669"/>
    <property type="project" value="UniProtKB-KW"/>
</dbReference>
<evidence type="ECO:0000256" key="2">
    <source>
        <dbReference type="ARBA" id="ARBA00022746"/>
    </source>
</evidence>
<dbReference type="AlphaFoldDB" id="A0A6J6BNP4"/>
<comment type="pathway">
    <text evidence="1">Carotenoid biosynthesis.</text>
</comment>
<dbReference type="InterPro" id="IPR036188">
    <property type="entry name" value="FAD/NAD-bd_sf"/>
</dbReference>
<sequence length="545" mass="59837">MSQKTAVVIGGGIAGLATAGILAKAGMKVTVLEARERVGGRAYIWEKDGFTFDMGPSWYLMPDAFDQFFKLMGTSAAAELDLKRLDPMYQTRNEGYDEKLMIRESLAENKKLFESIEPGAGDALQRYVDSAEDAYKLSIKHFLYTNFENAKSFVHPEVVARAGRFIKHLLTPLSKFAAGHVSDKRLQKILNFPAVFLGASPYDTPSMYHLMTHVDMNVGVFYPMGGFYKIIEAVERLAKKHGAVIHTNSKVTKIVTSASPNELDMIGEIPVETKGKPRVTGVMVGDVFYPADVVVGNADLHHIETQLLEPENQTLPEKWWENKVPGPSAMLLFLGVKGRLPQLDHHTLVYADDWTKNFDEVFHKADGKRKVPNPASLYVCAPSVTDPSVAPEGYENLFVLVPVAADPSIGKGGINGSGDPAVEAAADRIIGQIADWCEIPDLAERIVVRRIMAPQDFVSELNAWSGTALGMAHTLRQSAFFRPKNFSKKVKGLYYAGHHSIPGIGLPMCLIGAELVYKKLIGDTSAGPTQHEIKPLAAADWKGLR</sequence>
<feature type="domain" description="Amine oxidase" evidence="4">
    <location>
        <begin position="13"/>
        <end position="507"/>
    </location>
</feature>
<evidence type="ECO:0000313" key="5">
    <source>
        <dbReference type="EMBL" id="CAB4539808.1"/>
    </source>
</evidence>
<proteinExistence type="predicted"/>
<name>A0A6J6BNP4_9ZZZZ</name>
<dbReference type="Pfam" id="PF01593">
    <property type="entry name" value="Amino_oxidase"/>
    <property type="match status" value="1"/>
</dbReference>
<keyword evidence="2" id="KW-0125">Carotenoid biosynthesis</keyword>
<reference evidence="5" key="1">
    <citation type="submission" date="2020-05" db="EMBL/GenBank/DDBJ databases">
        <authorList>
            <person name="Chiriac C."/>
            <person name="Salcher M."/>
            <person name="Ghai R."/>
            <person name="Kavagutti S V."/>
        </authorList>
    </citation>
    <scope>NUCLEOTIDE SEQUENCE</scope>
</reference>
<dbReference type="PANTHER" id="PTHR43734:SF1">
    <property type="entry name" value="PHYTOENE DESATURASE"/>
    <property type="match status" value="1"/>
</dbReference>
<evidence type="ECO:0000256" key="3">
    <source>
        <dbReference type="ARBA" id="ARBA00023002"/>
    </source>
</evidence>
<dbReference type="InterPro" id="IPR002937">
    <property type="entry name" value="Amino_oxidase"/>
</dbReference>
<accession>A0A6J6BNP4</accession>
<dbReference type="GO" id="GO:0016491">
    <property type="term" value="F:oxidoreductase activity"/>
    <property type="evidence" value="ECO:0007669"/>
    <property type="project" value="UniProtKB-KW"/>
</dbReference>
<dbReference type="EMBL" id="CAEZSH010000069">
    <property type="protein sequence ID" value="CAB4539808.1"/>
    <property type="molecule type" value="Genomic_DNA"/>
</dbReference>